<name>A0A5C3KJU0_COPMA</name>
<accession>A0A5C3KJU0</accession>
<sequence>MQTQREGSHYTTLPVELIEKVISELGLQAFPAYRVSMDDLDITPLPNPEALSAAFQCSLASHHFRAQLLPCIFDRITVPTLESLNSLRSLAESNTSLLSHVGSLELHEQRPKGHGDVASMDIPGTKWLISSSHTDPEPLSWLFASLANTGGLREISMMQYWDISLDSDGVNVDHPRLSKPFPGPLALRVALRSLLLQPQLRALHFKLVLITMEAVEWIYQKSGGLQYLNASYIALEREAYTSGAECSSSIWEPITKLGVRKRLYQLPFTTAHIACQVPTEISRLPLLKLAHRIKQVVGKKKGKDPEFVPPLPNLERLVLDVPVIKCKPQGYDKSSVLAPKLRTMVININHNPTANLSVSELKFNHLCVDGPFENLEILRFIGPGPIEYRFLFKELQDEVPGDISTFLSGGSHSDASRPCKLKTLKITFKCSDPSLFVTPLRPLPSHMEENVGWVKLDDVLAGPFFGRLSRVVVNVARFGISNREVLEVEKSIKYMMPKVQEVHGVSIQVES</sequence>
<dbReference type="Proteomes" id="UP000307440">
    <property type="component" value="Unassembled WGS sequence"/>
</dbReference>
<dbReference type="EMBL" id="ML210311">
    <property type="protein sequence ID" value="TFK20123.1"/>
    <property type="molecule type" value="Genomic_DNA"/>
</dbReference>
<protein>
    <submittedName>
        <fullName evidence="1">Uncharacterized protein</fullName>
    </submittedName>
</protein>
<keyword evidence="2" id="KW-1185">Reference proteome</keyword>
<proteinExistence type="predicted"/>
<dbReference type="AlphaFoldDB" id="A0A5C3KJU0"/>
<reference evidence="1 2" key="1">
    <citation type="journal article" date="2019" name="Nat. Ecol. Evol.">
        <title>Megaphylogeny resolves global patterns of mushroom evolution.</title>
        <authorList>
            <person name="Varga T."/>
            <person name="Krizsan K."/>
            <person name="Foldi C."/>
            <person name="Dima B."/>
            <person name="Sanchez-Garcia M."/>
            <person name="Sanchez-Ramirez S."/>
            <person name="Szollosi G.J."/>
            <person name="Szarkandi J.G."/>
            <person name="Papp V."/>
            <person name="Albert L."/>
            <person name="Andreopoulos W."/>
            <person name="Angelini C."/>
            <person name="Antonin V."/>
            <person name="Barry K.W."/>
            <person name="Bougher N.L."/>
            <person name="Buchanan P."/>
            <person name="Buyck B."/>
            <person name="Bense V."/>
            <person name="Catcheside P."/>
            <person name="Chovatia M."/>
            <person name="Cooper J."/>
            <person name="Damon W."/>
            <person name="Desjardin D."/>
            <person name="Finy P."/>
            <person name="Geml J."/>
            <person name="Haridas S."/>
            <person name="Hughes K."/>
            <person name="Justo A."/>
            <person name="Karasinski D."/>
            <person name="Kautmanova I."/>
            <person name="Kiss B."/>
            <person name="Kocsube S."/>
            <person name="Kotiranta H."/>
            <person name="LaButti K.M."/>
            <person name="Lechner B.E."/>
            <person name="Liimatainen K."/>
            <person name="Lipzen A."/>
            <person name="Lukacs Z."/>
            <person name="Mihaltcheva S."/>
            <person name="Morgado L.N."/>
            <person name="Niskanen T."/>
            <person name="Noordeloos M.E."/>
            <person name="Ohm R.A."/>
            <person name="Ortiz-Santana B."/>
            <person name="Ovrebo C."/>
            <person name="Racz N."/>
            <person name="Riley R."/>
            <person name="Savchenko A."/>
            <person name="Shiryaev A."/>
            <person name="Soop K."/>
            <person name="Spirin V."/>
            <person name="Szebenyi C."/>
            <person name="Tomsovsky M."/>
            <person name="Tulloss R.E."/>
            <person name="Uehling J."/>
            <person name="Grigoriev I.V."/>
            <person name="Vagvolgyi C."/>
            <person name="Papp T."/>
            <person name="Martin F.M."/>
            <person name="Miettinen O."/>
            <person name="Hibbett D.S."/>
            <person name="Nagy L.G."/>
        </authorList>
    </citation>
    <scope>NUCLEOTIDE SEQUENCE [LARGE SCALE GENOMIC DNA]</scope>
    <source>
        <strain evidence="1 2">CBS 121175</strain>
    </source>
</reference>
<gene>
    <name evidence="1" type="ORF">FA15DRAFT_659336</name>
</gene>
<evidence type="ECO:0000313" key="1">
    <source>
        <dbReference type="EMBL" id="TFK20123.1"/>
    </source>
</evidence>
<organism evidence="1 2">
    <name type="scientific">Coprinopsis marcescibilis</name>
    <name type="common">Agaric fungus</name>
    <name type="synonym">Psathyrella marcescibilis</name>
    <dbReference type="NCBI Taxonomy" id="230819"/>
    <lineage>
        <taxon>Eukaryota</taxon>
        <taxon>Fungi</taxon>
        <taxon>Dikarya</taxon>
        <taxon>Basidiomycota</taxon>
        <taxon>Agaricomycotina</taxon>
        <taxon>Agaricomycetes</taxon>
        <taxon>Agaricomycetidae</taxon>
        <taxon>Agaricales</taxon>
        <taxon>Agaricineae</taxon>
        <taxon>Psathyrellaceae</taxon>
        <taxon>Coprinopsis</taxon>
    </lineage>
</organism>
<dbReference type="OrthoDB" id="10640496at2759"/>
<evidence type="ECO:0000313" key="2">
    <source>
        <dbReference type="Proteomes" id="UP000307440"/>
    </source>
</evidence>